<dbReference type="GO" id="GO:0003697">
    <property type="term" value="F:single-stranded DNA binding"/>
    <property type="evidence" value="ECO:0007669"/>
    <property type="project" value="InterPro"/>
</dbReference>
<proteinExistence type="predicted"/>
<protein>
    <submittedName>
        <fullName evidence="1">Uncharacterized protein</fullName>
    </submittedName>
</protein>
<sequence length="52" mass="5697">LSSYNLAESRATLTAQHDSTQQQIFVGTNLVEPWCAQVGSLYMALGEVELPE</sequence>
<comment type="caution">
    <text evidence="1">The sequence shown here is derived from an EMBL/GenBank/DDBJ whole genome shotgun (WGS) entry which is preliminary data.</text>
</comment>
<evidence type="ECO:0000313" key="2">
    <source>
        <dbReference type="Proteomes" id="UP001066276"/>
    </source>
</evidence>
<dbReference type="GO" id="GO:1990879">
    <property type="term" value="C:CST complex"/>
    <property type="evidence" value="ECO:0007669"/>
    <property type="project" value="InterPro"/>
</dbReference>
<keyword evidence="2" id="KW-1185">Reference proteome</keyword>
<dbReference type="Gene3D" id="2.40.50.140">
    <property type="entry name" value="Nucleic acid-binding proteins"/>
    <property type="match status" value="1"/>
</dbReference>
<reference evidence="1" key="1">
    <citation type="journal article" date="2022" name="bioRxiv">
        <title>Sequencing and chromosome-scale assembly of the giantPleurodeles waltlgenome.</title>
        <authorList>
            <person name="Brown T."/>
            <person name="Elewa A."/>
            <person name="Iarovenko S."/>
            <person name="Subramanian E."/>
            <person name="Araus A.J."/>
            <person name="Petzold A."/>
            <person name="Susuki M."/>
            <person name="Suzuki K.-i.T."/>
            <person name="Hayashi T."/>
            <person name="Toyoda A."/>
            <person name="Oliveira C."/>
            <person name="Osipova E."/>
            <person name="Leigh N.D."/>
            <person name="Simon A."/>
            <person name="Yun M.H."/>
        </authorList>
    </citation>
    <scope>NUCLEOTIDE SEQUENCE</scope>
    <source>
        <strain evidence="1">20211129_DDA</strain>
        <tissue evidence="1">Liver</tissue>
    </source>
</reference>
<dbReference type="EMBL" id="JANPWB010000011">
    <property type="protein sequence ID" value="KAJ1130162.1"/>
    <property type="molecule type" value="Genomic_DNA"/>
</dbReference>
<feature type="non-terminal residue" evidence="1">
    <location>
        <position position="52"/>
    </location>
</feature>
<dbReference type="Proteomes" id="UP001066276">
    <property type="component" value="Chromosome 7"/>
</dbReference>
<dbReference type="Pfam" id="PF15490">
    <property type="entry name" value="Ten1_2"/>
    <property type="match status" value="1"/>
</dbReference>
<accession>A0AAV7PS92</accession>
<dbReference type="InterPro" id="IPR012340">
    <property type="entry name" value="NA-bd_OB-fold"/>
</dbReference>
<dbReference type="AlphaFoldDB" id="A0AAV7PS92"/>
<feature type="non-terminal residue" evidence="1">
    <location>
        <position position="1"/>
    </location>
</feature>
<gene>
    <name evidence="1" type="ORF">NDU88_008518</name>
</gene>
<evidence type="ECO:0000313" key="1">
    <source>
        <dbReference type="EMBL" id="KAJ1130162.1"/>
    </source>
</evidence>
<organism evidence="1 2">
    <name type="scientific">Pleurodeles waltl</name>
    <name type="common">Iberian ribbed newt</name>
    <dbReference type="NCBI Taxonomy" id="8319"/>
    <lineage>
        <taxon>Eukaryota</taxon>
        <taxon>Metazoa</taxon>
        <taxon>Chordata</taxon>
        <taxon>Craniata</taxon>
        <taxon>Vertebrata</taxon>
        <taxon>Euteleostomi</taxon>
        <taxon>Amphibia</taxon>
        <taxon>Batrachia</taxon>
        <taxon>Caudata</taxon>
        <taxon>Salamandroidea</taxon>
        <taxon>Salamandridae</taxon>
        <taxon>Pleurodelinae</taxon>
        <taxon>Pleurodeles</taxon>
    </lineage>
</organism>
<name>A0AAV7PS92_PLEWA</name>
<dbReference type="InterPro" id="IPR029146">
    <property type="entry name" value="Ten1_animal_plant"/>
</dbReference>